<dbReference type="InterPro" id="IPR044862">
    <property type="entry name" value="Pro_4_hyd_alph_FE2OG_OXY"/>
</dbReference>
<keyword evidence="1" id="KW-0479">Metal-binding</keyword>
<dbReference type="InterPro" id="IPR005123">
    <property type="entry name" value="Oxoglu/Fe-dep_dioxygenase_dom"/>
</dbReference>
<evidence type="ECO:0000259" key="2">
    <source>
        <dbReference type="PROSITE" id="PS51471"/>
    </source>
</evidence>
<dbReference type="Proteomes" id="UP000595448">
    <property type="component" value="Chromosome"/>
</dbReference>
<keyword evidence="1" id="KW-0408">Iron</keyword>
<name>A0ABX7BQD0_9CAUL</name>
<comment type="similarity">
    <text evidence="1">Belongs to the iron/ascorbate-dependent oxidoreductase family.</text>
</comment>
<keyword evidence="4" id="KW-1185">Reference proteome</keyword>
<dbReference type="EMBL" id="CP067977">
    <property type="protein sequence ID" value="QQQ18556.1"/>
    <property type="molecule type" value="Genomic_DNA"/>
</dbReference>
<feature type="domain" description="Fe2OG dioxygenase" evidence="2">
    <location>
        <begin position="101"/>
        <end position="202"/>
    </location>
</feature>
<evidence type="ECO:0000313" key="3">
    <source>
        <dbReference type="EMBL" id="QQQ18556.1"/>
    </source>
</evidence>
<evidence type="ECO:0000256" key="1">
    <source>
        <dbReference type="RuleBase" id="RU003682"/>
    </source>
</evidence>
<evidence type="ECO:0000313" key="4">
    <source>
        <dbReference type="Proteomes" id="UP000595448"/>
    </source>
</evidence>
<reference evidence="3 4" key="1">
    <citation type="submission" date="2021-01" db="EMBL/GenBank/DDBJ databases">
        <title>Brevundimonas vitis sp. nov., an bacterium isolated from grape (Vitis vinifera).</title>
        <authorList>
            <person name="Jiang L."/>
            <person name="Lee J."/>
        </authorList>
    </citation>
    <scope>NUCLEOTIDE SEQUENCE [LARGE SCALE GENOMIC DNA]</scope>
    <source>
        <strain evidence="3 4">GRTSA-9</strain>
    </source>
</reference>
<dbReference type="PROSITE" id="PS51471">
    <property type="entry name" value="FE2OG_OXY"/>
    <property type="match status" value="1"/>
</dbReference>
<gene>
    <name evidence="3" type="ORF">JIP62_14930</name>
</gene>
<dbReference type="Pfam" id="PF13640">
    <property type="entry name" value="2OG-FeII_Oxy_3"/>
    <property type="match status" value="1"/>
</dbReference>
<proteinExistence type="inferred from homology"/>
<dbReference type="RefSeq" id="WP_201102926.1">
    <property type="nucleotide sequence ID" value="NZ_CP067977.1"/>
</dbReference>
<dbReference type="Gene3D" id="2.60.120.620">
    <property type="entry name" value="q2cbj1_9rhob like domain"/>
    <property type="match status" value="1"/>
</dbReference>
<organism evidence="3 4">
    <name type="scientific">Brevundimonas vitisensis</name>
    <dbReference type="NCBI Taxonomy" id="2800818"/>
    <lineage>
        <taxon>Bacteria</taxon>
        <taxon>Pseudomonadati</taxon>
        <taxon>Pseudomonadota</taxon>
        <taxon>Alphaproteobacteria</taxon>
        <taxon>Caulobacterales</taxon>
        <taxon>Caulobacteraceae</taxon>
        <taxon>Brevundimonas</taxon>
    </lineage>
</organism>
<protein>
    <submittedName>
        <fullName evidence="3">2OG-Fe(II) oxygenase</fullName>
    </submittedName>
</protein>
<sequence length="202" mass="22189">MTSTALTTPRLGPFETVLPPIDAARAAFAISRSQVWPDALDRRLLTSIMGLCERAVFASNTVEGLGHREIERPPLAGTAVLLMLRRPLLYRWLEAVTGCAPITDVEGRVVRTWPRPGDELAWHDDLNGKGRRLGITIGLGSNAYEGGLFEMRARPGKEPLIQFRHDAAGTALVFEVSSRCEHRVHPLVAGGPRQVFTGWFLG</sequence>
<keyword evidence="1" id="KW-0560">Oxidoreductase</keyword>
<accession>A0ABX7BQD0</accession>